<keyword evidence="3" id="KW-1185">Reference proteome</keyword>
<comment type="caution">
    <text evidence="2">The sequence shown here is derived from an EMBL/GenBank/DDBJ whole genome shotgun (WGS) entry which is preliminary data.</text>
</comment>
<organism evidence="2 3">
    <name type="scientific">Hibiscus sabdariffa</name>
    <name type="common">roselle</name>
    <dbReference type="NCBI Taxonomy" id="183260"/>
    <lineage>
        <taxon>Eukaryota</taxon>
        <taxon>Viridiplantae</taxon>
        <taxon>Streptophyta</taxon>
        <taxon>Embryophyta</taxon>
        <taxon>Tracheophyta</taxon>
        <taxon>Spermatophyta</taxon>
        <taxon>Magnoliopsida</taxon>
        <taxon>eudicotyledons</taxon>
        <taxon>Gunneridae</taxon>
        <taxon>Pentapetalae</taxon>
        <taxon>rosids</taxon>
        <taxon>malvids</taxon>
        <taxon>Malvales</taxon>
        <taxon>Malvaceae</taxon>
        <taxon>Malvoideae</taxon>
        <taxon>Hibiscus</taxon>
    </lineage>
</organism>
<reference evidence="2 3" key="1">
    <citation type="journal article" date="2024" name="G3 (Bethesda)">
        <title>Genome assembly of Hibiscus sabdariffa L. provides insights into metabolisms of medicinal natural products.</title>
        <authorList>
            <person name="Kim T."/>
        </authorList>
    </citation>
    <scope>NUCLEOTIDE SEQUENCE [LARGE SCALE GENOMIC DNA]</scope>
    <source>
        <strain evidence="2">TK-2024</strain>
        <tissue evidence="2">Old leaves</tissue>
    </source>
</reference>
<evidence type="ECO:0000313" key="3">
    <source>
        <dbReference type="Proteomes" id="UP001396334"/>
    </source>
</evidence>
<dbReference type="Proteomes" id="UP001396334">
    <property type="component" value="Unassembled WGS sequence"/>
</dbReference>
<protein>
    <submittedName>
        <fullName evidence="2">Uncharacterized protein</fullName>
    </submittedName>
</protein>
<dbReference type="EMBL" id="JBBPBN010000050">
    <property type="protein sequence ID" value="KAK8993061.1"/>
    <property type="molecule type" value="Genomic_DNA"/>
</dbReference>
<proteinExistence type="predicted"/>
<sequence length="195" mass="21624">MRNGGLQKPVGTALMSMDLFLRRLVWVLFEVSYLTTKSDSINVVELITDYAASSSPFPLVRAIARLHNHGWQTSYTVTTLASGTSFPVATIAAFVGKTPHRLALLVAFVMKTPHIPSNNFHNSVNNSKWKNQRSQSVDRIEKDENDKIHQRDLPRFGCSPVGVLPFNKQLRTSKTLSPDGTLIHIQVGAATKAVR</sequence>
<evidence type="ECO:0000256" key="1">
    <source>
        <dbReference type="SAM" id="MobiDB-lite"/>
    </source>
</evidence>
<gene>
    <name evidence="2" type="ORF">V6N11_049117</name>
</gene>
<name>A0ABR2PXU4_9ROSI</name>
<feature type="region of interest" description="Disordered" evidence="1">
    <location>
        <begin position="121"/>
        <end position="140"/>
    </location>
</feature>
<evidence type="ECO:0000313" key="2">
    <source>
        <dbReference type="EMBL" id="KAK8993061.1"/>
    </source>
</evidence>
<feature type="compositionally biased region" description="Polar residues" evidence="1">
    <location>
        <begin position="121"/>
        <end position="135"/>
    </location>
</feature>
<accession>A0ABR2PXU4</accession>